<evidence type="ECO:0000256" key="5">
    <source>
        <dbReference type="ARBA" id="ARBA00023014"/>
    </source>
</evidence>
<gene>
    <name evidence="7" type="ORF">FZ934_19545</name>
</gene>
<dbReference type="PANTHER" id="PTHR21266:SF59">
    <property type="entry name" value="BLR4922 PROTEIN"/>
    <property type="match status" value="1"/>
</dbReference>
<dbReference type="RefSeq" id="WP_153272576.1">
    <property type="nucleotide sequence ID" value="NZ_CP043499.1"/>
</dbReference>
<protein>
    <submittedName>
        <fullName evidence="7">Rieske (2Fe-2S) protein</fullName>
    </submittedName>
</protein>
<evidence type="ECO:0000313" key="7">
    <source>
        <dbReference type="EMBL" id="QFY62583.1"/>
    </source>
</evidence>
<dbReference type="Gene3D" id="2.102.10.10">
    <property type="entry name" value="Rieske [2Fe-2S] iron-sulphur domain"/>
    <property type="match status" value="1"/>
</dbReference>
<name>A0A5Q0CAX1_9HYPH</name>
<evidence type="ECO:0000256" key="3">
    <source>
        <dbReference type="ARBA" id="ARBA00023002"/>
    </source>
</evidence>
<evidence type="ECO:0000256" key="2">
    <source>
        <dbReference type="ARBA" id="ARBA00022723"/>
    </source>
</evidence>
<evidence type="ECO:0000256" key="4">
    <source>
        <dbReference type="ARBA" id="ARBA00023004"/>
    </source>
</evidence>
<evidence type="ECO:0000313" key="8">
    <source>
        <dbReference type="Proteomes" id="UP000326881"/>
    </source>
</evidence>
<keyword evidence="3" id="KW-0560">Oxidoreductase</keyword>
<keyword evidence="5" id="KW-0411">Iron-sulfur</keyword>
<dbReference type="GO" id="GO:0051537">
    <property type="term" value="F:2 iron, 2 sulfur cluster binding"/>
    <property type="evidence" value="ECO:0007669"/>
    <property type="project" value="UniProtKB-KW"/>
</dbReference>
<dbReference type="KEGG" id="rgr:FZ934_19545"/>
<sequence>MKLNEGWVPVALSSSIEAGTSAGAVVEGSEIVVWRDNSGHAHVWEDRCPHRGMRLSFGFVRGDHIACLYHGWQYDTAGQCRYIPAHPALDVPETIKVPIYRAREQYGIIWATTSADVPLLDIDASSGITPVRSLYVDRPVDEVKASFLADGMTLVADQVGRLIAGSDTLLLAFQSTASGKSAVHIVLLGSPDVNGGALQKHYAQWSETTRARLEEQTARVVEIA</sequence>
<organism evidence="7 8">
    <name type="scientific">Rhizobium grahamii</name>
    <dbReference type="NCBI Taxonomy" id="1120045"/>
    <lineage>
        <taxon>Bacteria</taxon>
        <taxon>Pseudomonadati</taxon>
        <taxon>Pseudomonadota</taxon>
        <taxon>Alphaproteobacteria</taxon>
        <taxon>Hyphomicrobiales</taxon>
        <taxon>Rhizobiaceae</taxon>
        <taxon>Rhizobium/Agrobacterium group</taxon>
        <taxon>Rhizobium</taxon>
    </lineage>
</organism>
<keyword evidence="1" id="KW-0001">2Fe-2S</keyword>
<dbReference type="Proteomes" id="UP000326881">
    <property type="component" value="Plasmid unnamed"/>
</dbReference>
<dbReference type="PANTHER" id="PTHR21266">
    <property type="entry name" value="IRON-SULFUR DOMAIN CONTAINING PROTEIN"/>
    <property type="match status" value="1"/>
</dbReference>
<dbReference type="InterPro" id="IPR017941">
    <property type="entry name" value="Rieske_2Fe-2S"/>
</dbReference>
<feature type="domain" description="Rieske" evidence="6">
    <location>
        <begin position="7"/>
        <end position="111"/>
    </location>
</feature>
<proteinExistence type="predicted"/>
<reference evidence="7 8" key="1">
    <citation type="submission" date="2019-08" db="EMBL/GenBank/DDBJ databases">
        <title>Prosopis cineraria nodule microbiome.</title>
        <authorList>
            <person name="Ali R."/>
            <person name="Chaluvadi S.R."/>
            <person name="Wang X."/>
        </authorList>
    </citation>
    <scope>NUCLEOTIDE SEQUENCE [LARGE SCALE GENOMIC DNA]</scope>
    <source>
        <strain evidence="7 8">BG7</strain>
        <plasmid evidence="7 8">unnamed</plasmid>
    </source>
</reference>
<dbReference type="InterPro" id="IPR050584">
    <property type="entry name" value="Cholesterol_7-desaturase"/>
</dbReference>
<dbReference type="InterPro" id="IPR036922">
    <property type="entry name" value="Rieske_2Fe-2S_sf"/>
</dbReference>
<dbReference type="PROSITE" id="PS00570">
    <property type="entry name" value="RING_HYDROXYL_ALPHA"/>
    <property type="match status" value="1"/>
</dbReference>
<dbReference type="Pfam" id="PF00355">
    <property type="entry name" value="Rieske"/>
    <property type="match status" value="1"/>
</dbReference>
<dbReference type="EMBL" id="CP043499">
    <property type="protein sequence ID" value="QFY62583.1"/>
    <property type="molecule type" value="Genomic_DNA"/>
</dbReference>
<dbReference type="GO" id="GO:0016491">
    <property type="term" value="F:oxidoreductase activity"/>
    <property type="evidence" value="ECO:0007669"/>
    <property type="project" value="UniProtKB-KW"/>
</dbReference>
<evidence type="ECO:0000259" key="6">
    <source>
        <dbReference type="PROSITE" id="PS51296"/>
    </source>
</evidence>
<dbReference type="InterPro" id="IPR015881">
    <property type="entry name" value="ARHD_Rieske_2Fe_2S"/>
</dbReference>
<geneLocation type="plasmid" evidence="7 8">
    <name>unnamed</name>
</geneLocation>
<keyword evidence="2" id="KW-0479">Metal-binding</keyword>
<keyword evidence="4" id="KW-0408">Iron</keyword>
<dbReference type="OrthoDB" id="9800776at2"/>
<dbReference type="AlphaFoldDB" id="A0A5Q0CAX1"/>
<keyword evidence="7" id="KW-0614">Plasmid</keyword>
<dbReference type="SUPFAM" id="SSF50022">
    <property type="entry name" value="ISP domain"/>
    <property type="match status" value="1"/>
</dbReference>
<keyword evidence="8" id="KW-1185">Reference proteome</keyword>
<dbReference type="CDD" id="cd03469">
    <property type="entry name" value="Rieske_RO_Alpha_N"/>
    <property type="match status" value="1"/>
</dbReference>
<evidence type="ECO:0000256" key="1">
    <source>
        <dbReference type="ARBA" id="ARBA00022714"/>
    </source>
</evidence>
<accession>A0A5Q0CAX1</accession>
<dbReference type="GO" id="GO:0005506">
    <property type="term" value="F:iron ion binding"/>
    <property type="evidence" value="ECO:0007669"/>
    <property type="project" value="InterPro"/>
</dbReference>
<dbReference type="PROSITE" id="PS51296">
    <property type="entry name" value="RIESKE"/>
    <property type="match status" value="1"/>
</dbReference>